<keyword evidence="2" id="KW-1185">Reference proteome</keyword>
<dbReference type="Proteomes" id="UP000887566">
    <property type="component" value="Unplaced"/>
</dbReference>
<organism evidence="2 3">
    <name type="scientific">Plectus sambesii</name>
    <dbReference type="NCBI Taxonomy" id="2011161"/>
    <lineage>
        <taxon>Eukaryota</taxon>
        <taxon>Metazoa</taxon>
        <taxon>Ecdysozoa</taxon>
        <taxon>Nematoda</taxon>
        <taxon>Chromadorea</taxon>
        <taxon>Plectida</taxon>
        <taxon>Plectina</taxon>
        <taxon>Plectoidea</taxon>
        <taxon>Plectidae</taxon>
        <taxon>Plectus</taxon>
    </lineage>
</organism>
<name>A0A914WKV6_9BILA</name>
<feature type="compositionally biased region" description="Low complexity" evidence="1">
    <location>
        <begin position="102"/>
        <end position="113"/>
    </location>
</feature>
<evidence type="ECO:0000313" key="2">
    <source>
        <dbReference type="Proteomes" id="UP000887566"/>
    </source>
</evidence>
<evidence type="ECO:0000313" key="3">
    <source>
        <dbReference type="WBParaSite" id="PSAMB.scaffold4465size14500.g24408.t1"/>
    </source>
</evidence>
<accession>A0A914WKV6</accession>
<reference evidence="3" key="1">
    <citation type="submission" date="2022-11" db="UniProtKB">
        <authorList>
            <consortium name="WormBaseParasite"/>
        </authorList>
    </citation>
    <scope>IDENTIFICATION</scope>
</reference>
<dbReference type="WBParaSite" id="PSAMB.scaffold4465size14500.g24408.t1">
    <property type="protein sequence ID" value="PSAMB.scaffold4465size14500.g24408.t1"/>
    <property type="gene ID" value="PSAMB.scaffold4465size14500.g24408"/>
</dbReference>
<feature type="region of interest" description="Disordered" evidence="1">
    <location>
        <begin position="85"/>
        <end position="113"/>
    </location>
</feature>
<dbReference type="AlphaFoldDB" id="A0A914WKV6"/>
<evidence type="ECO:0000256" key="1">
    <source>
        <dbReference type="SAM" id="MobiDB-lite"/>
    </source>
</evidence>
<proteinExistence type="predicted"/>
<protein>
    <submittedName>
        <fullName evidence="3">Uncharacterized protein</fullName>
    </submittedName>
</protein>
<sequence>MGVEGRLQRKNLLVSKGDCSLGISRRKSLKALTPDLPLLLVASCHMVDLHLPEGAEAENLMGHTVHSSGADANGARLLPEGQMRAGGAWRAMKQTANPADVSSGSSNSRPPRSWATIHHSTIYL</sequence>